<dbReference type="RefSeq" id="WP_147028350.1">
    <property type="nucleotide sequence ID" value="NZ_BJZU01000126.1"/>
</dbReference>
<reference evidence="2 4" key="3">
    <citation type="submission" date="2019-07" db="EMBL/GenBank/DDBJ databases">
        <title>Whole genome shotgun sequence of Methylobacterium oxalidis NBRC 107715.</title>
        <authorList>
            <person name="Hosoyama A."/>
            <person name="Uohara A."/>
            <person name="Ohji S."/>
            <person name="Ichikawa N."/>
        </authorList>
    </citation>
    <scope>NUCLEOTIDE SEQUENCE [LARGE SCALE GENOMIC DNA]</scope>
    <source>
        <strain evidence="2 4">NBRC 107715</strain>
    </source>
</reference>
<reference evidence="5" key="2">
    <citation type="journal article" date="2019" name="Int. J. Syst. Evol. Microbiol.">
        <title>The Global Catalogue of Microorganisms (GCM) 10K type strain sequencing project: providing services to taxonomists for standard genome sequencing and annotation.</title>
        <authorList>
            <consortium name="The Broad Institute Genomics Platform"/>
            <consortium name="The Broad Institute Genome Sequencing Center for Infectious Disease"/>
            <person name="Wu L."/>
            <person name="Ma J."/>
        </authorList>
    </citation>
    <scope>NUCLEOTIDE SEQUENCE [LARGE SCALE GENOMIC DNA]</scope>
    <source>
        <strain evidence="5">NBRC 107715</strain>
    </source>
</reference>
<comment type="caution">
    <text evidence="2">The sequence shown here is derived from an EMBL/GenBank/DDBJ whole genome shotgun (WGS) entry which is preliminary data.</text>
</comment>
<evidence type="ECO:0000313" key="4">
    <source>
        <dbReference type="Proteomes" id="UP000321960"/>
    </source>
</evidence>
<dbReference type="AlphaFoldDB" id="A0A512JA88"/>
<protein>
    <submittedName>
        <fullName evidence="2">Uncharacterized protein</fullName>
    </submittedName>
</protein>
<keyword evidence="5" id="KW-1185">Reference proteome</keyword>
<feature type="region of interest" description="Disordered" evidence="1">
    <location>
        <begin position="134"/>
        <end position="165"/>
    </location>
</feature>
<dbReference type="EMBL" id="BJZU01000126">
    <property type="protein sequence ID" value="GEP06845.1"/>
    <property type="molecule type" value="Genomic_DNA"/>
</dbReference>
<gene>
    <name evidence="3" type="ORF">GCM10007888_59470</name>
    <name evidence="2" type="ORF">MOX02_48830</name>
</gene>
<sequence length="165" mass="17307">MARANKSSAPKTIKTTAKAFKDAIVDASGAGQRSSNASRNKSNAISGYCTKSGLSKKAFGIVLQLHGMEEMKRDDTVRQILMGYELMGWGKQGDLLDDVGAMIQAAAKAAAADEAARNRLMKGSPGLPLEALEKGIKPLDGEVEKPGRSRNALPKAPAPAPETVA</sequence>
<dbReference type="Proteomes" id="UP001156856">
    <property type="component" value="Unassembled WGS sequence"/>
</dbReference>
<evidence type="ECO:0000313" key="3">
    <source>
        <dbReference type="EMBL" id="GLS67563.1"/>
    </source>
</evidence>
<evidence type="ECO:0000256" key="1">
    <source>
        <dbReference type="SAM" id="MobiDB-lite"/>
    </source>
</evidence>
<proteinExistence type="predicted"/>
<evidence type="ECO:0000313" key="5">
    <source>
        <dbReference type="Proteomes" id="UP001156856"/>
    </source>
</evidence>
<feature type="compositionally biased region" description="Pro residues" evidence="1">
    <location>
        <begin position="156"/>
        <end position="165"/>
    </location>
</feature>
<dbReference type="EMBL" id="BSPK01000114">
    <property type="protein sequence ID" value="GLS67563.1"/>
    <property type="molecule type" value="Genomic_DNA"/>
</dbReference>
<feature type="compositionally biased region" description="Basic and acidic residues" evidence="1">
    <location>
        <begin position="134"/>
        <end position="147"/>
    </location>
</feature>
<accession>A0A512JA88</accession>
<dbReference type="Proteomes" id="UP000321960">
    <property type="component" value="Unassembled WGS sequence"/>
</dbReference>
<reference evidence="3" key="1">
    <citation type="journal article" date="2014" name="Int. J. Syst. Evol. Microbiol.">
        <title>Complete genome of a new Firmicutes species belonging to the dominant human colonic microbiota ('Ruminococcus bicirculans') reveals two chromosomes and a selective capacity to utilize plant glucans.</title>
        <authorList>
            <consortium name="NISC Comparative Sequencing Program"/>
            <person name="Wegmann U."/>
            <person name="Louis P."/>
            <person name="Goesmann A."/>
            <person name="Henrissat B."/>
            <person name="Duncan S.H."/>
            <person name="Flint H.J."/>
        </authorList>
    </citation>
    <scope>NUCLEOTIDE SEQUENCE</scope>
    <source>
        <strain evidence="3">NBRC 107715</strain>
    </source>
</reference>
<evidence type="ECO:0000313" key="2">
    <source>
        <dbReference type="EMBL" id="GEP06845.1"/>
    </source>
</evidence>
<organism evidence="2 4">
    <name type="scientific">Methylobacterium oxalidis</name>
    <dbReference type="NCBI Taxonomy" id="944322"/>
    <lineage>
        <taxon>Bacteria</taxon>
        <taxon>Pseudomonadati</taxon>
        <taxon>Pseudomonadota</taxon>
        <taxon>Alphaproteobacteria</taxon>
        <taxon>Hyphomicrobiales</taxon>
        <taxon>Methylobacteriaceae</taxon>
        <taxon>Methylobacterium</taxon>
    </lineage>
</organism>
<name>A0A512JA88_9HYPH</name>
<reference evidence="3" key="4">
    <citation type="submission" date="2023-01" db="EMBL/GenBank/DDBJ databases">
        <title>Draft genome sequence of Methylobacterium oxalidis strain NBRC 107715.</title>
        <authorList>
            <person name="Sun Q."/>
            <person name="Mori K."/>
        </authorList>
    </citation>
    <scope>NUCLEOTIDE SEQUENCE</scope>
    <source>
        <strain evidence="3">NBRC 107715</strain>
    </source>
</reference>